<dbReference type="OrthoDB" id="1030256at2"/>
<dbReference type="Proteomes" id="UP000247973">
    <property type="component" value="Unassembled WGS sequence"/>
</dbReference>
<proteinExistence type="predicted"/>
<keyword evidence="2" id="KW-1185">Reference proteome</keyword>
<gene>
    <name evidence="1" type="ORF">CLV62_12064</name>
</gene>
<protein>
    <submittedName>
        <fullName evidence="1">Uncharacterized protein</fullName>
    </submittedName>
</protein>
<reference evidence="1 2" key="1">
    <citation type="submission" date="2018-03" db="EMBL/GenBank/DDBJ databases">
        <title>Genomic Encyclopedia of Archaeal and Bacterial Type Strains, Phase II (KMG-II): from individual species to whole genera.</title>
        <authorList>
            <person name="Goeker M."/>
        </authorList>
    </citation>
    <scope>NUCLEOTIDE SEQUENCE [LARGE SCALE GENOMIC DNA]</scope>
    <source>
        <strain evidence="1 2">DSM 100214</strain>
    </source>
</reference>
<accession>A0A2V3PNW7</accession>
<evidence type="ECO:0000313" key="2">
    <source>
        <dbReference type="Proteomes" id="UP000247973"/>
    </source>
</evidence>
<evidence type="ECO:0000313" key="1">
    <source>
        <dbReference type="EMBL" id="PXV62375.1"/>
    </source>
</evidence>
<organism evidence="1 2">
    <name type="scientific">Dysgonomonas alginatilytica</name>
    <dbReference type="NCBI Taxonomy" id="1605892"/>
    <lineage>
        <taxon>Bacteria</taxon>
        <taxon>Pseudomonadati</taxon>
        <taxon>Bacteroidota</taxon>
        <taxon>Bacteroidia</taxon>
        <taxon>Bacteroidales</taxon>
        <taxon>Dysgonomonadaceae</taxon>
        <taxon>Dysgonomonas</taxon>
    </lineage>
</organism>
<name>A0A2V3PNW7_9BACT</name>
<dbReference type="EMBL" id="QICL01000020">
    <property type="protein sequence ID" value="PXV62375.1"/>
    <property type="molecule type" value="Genomic_DNA"/>
</dbReference>
<comment type="caution">
    <text evidence="1">The sequence shown here is derived from an EMBL/GenBank/DDBJ whole genome shotgun (WGS) entry which is preliminary data.</text>
</comment>
<dbReference type="AlphaFoldDB" id="A0A2V3PNW7"/>
<sequence>MNTSLAYNPRFPHQMSVKRALKDEYGTPLTDLVTGEEIFEPVFESICGLRDMVRGLDIDAEVIKADYKLSLPKHTFIIRKGDYVTFTNNTNGEVKEGKIEEAKVFNLGANVWFNENGNG</sequence>
<dbReference type="RefSeq" id="WP_110311507.1">
    <property type="nucleotide sequence ID" value="NZ_QICL01000020.1"/>
</dbReference>